<dbReference type="InterPro" id="IPR004387">
    <property type="entry name" value="Pept_M50_Zn"/>
</dbReference>
<keyword evidence="9 10" id="KW-0472">Membrane</keyword>
<feature type="transmembrane region" description="Helical" evidence="10">
    <location>
        <begin position="104"/>
        <end position="129"/>
    </location>
</feature>
<evidence type="ECO:0000259" key="11">
    <source>
        <dbReference type="Pfam" id="PF02163"/>
    </source>
</evidence>
<evidence type="ECO:0000256" key="7">
    <source>
        <dbReference type="ARBA" id="ARBA00022989"/>
    </source>
</evidence>
<dbReference type="GO" id="GO:0016020">
    <property type="term" value="C:membrane"/>
    <property type="evidence" value="ECO:0007669"/>
    <property type="project" value="UniProtKB-SubCell"/>
</dbReference>
<evidence type="ECO:0000256" key="8">
    <source>
        <dbReference type="ARBA" id="ARBA00023049"/>
    </source>
</evidence>
<evidence type="ECO:0000256" key="3">
    <source>
        <dbReference type="ARBA" id="ARBA00022670"/>
    </source>
</evidence>
<evidence type="ECO:0000256" key="5">
    <source>
        <dbReference type="ARBA" id="ARBA00022801"/>
    </source>
</evidence>
<keyword evidence="4 10" id="KW-0812">Transmembrane</keyword>
<evidence type="ECO:0000313" key="12">
    <source>
        <dbReference type="EMBL" id="VAX39095.1"/>
    </source>
</evidence>
<organism evidence="12">
    <name type="scientific">hydrothermal vent metagenome</name>
    <dbReference type="NCBI Taxonomy" id="652676"/>
    <lineage>
        <taxon>unclassified sequences</taxon>
        <taxon>metagenomes</taxon>
        <taxon>ecological metagenomes</taxon>
    </lineage>
</organism>
<sequence length="517" mass="55149">FAFALGFGPAVVSYRKGMGFRRGSSEQEYIALLKEAQGPAEESREHARDLLAGTVSPTEYRLNALPFGGYVKMLGQNDLNPESTDTVTAAPDSYLAKPIWKRMIVISGGVVMNLVLALGIFMFVFFVGLETEPATIGLAQPESPAARAVAAEAEALGIDTPGLHPADTVIQVNGRTPDEFNDIVMAAAMTGPGEQLKLTIERTGVPDPLHFTITPERNQFTSLLDIGIEPPRTLTIPAAYADRGNDWEVFAQRFGLAGVEPGMTLVAVDGDTEPKSVGDLVELVRASDGRPMDLTFAAPDGREARITITPTAELMLDDANPDPDILAPITHLLGLMPVMTVGPITESDRGYEQGLREGDIFARLGNIEFPSIDAGIREVQRHAGQPIEVVVLRKDEAGREQEVAFTAEVSPEGKIGFAPSDTAATSTLVTLAPQELRRIEPGSPPYTPILANAIDRPGTRILAVNETPVSTFTDLREALRAATAAATIDENAPVEVALTIAPPLPPQPDGTSATYTV</sequence>
<keyword evidence="8" id="KW-0482">Metalloprotease</keyword>
<evidence type="ECO:0000256" key="10">
    <source>
        <dbReference type="SAM" id="Phobius"/>
    </source>
</evidence>
<dbReference type="Gene3D" id="2.30.42.10">
    <property type="match status" value="3"/>
</dbReference>
<accession>A0A3B1E1J3</accession>
<dbReference type="InterPro" id="IPR036034">
    <property type="entry name" value="PDZ_sf"/>
</dbReference>
<keyword evidence="3" id="KW-0645">Protease</keyword>
<keyword evidence="5" id="KW-0378">Hydrolase</keyword>
<dbReference type="AlphaFoldDB" id="A0A3B1E1J3"/>
<comment type="cofactor">
    <cofactor evidence="1">
        <name>Zn(2+)</name>
        <dbReference type="ChEBI" id="CHEBI:29105"/>
    </cofactor>
</comment>
<name>A0A3B1E1J3_9ZZZZ</name>
<evidence type="ECO:0000256" key="4">
    <source>
        <dbReference type="ARBA" id="ARBA00022692"/>
    </source>
</evidence>
<evidence type="ECO:0000256" key="9">
    <source>
        <dbReference type="ARBA" id="ARBA00023136"/>
    </source>
</evidence>
<dbReference type="SUPFAM" id="SSF50156">
    <property type="entry name" value="PDZ domain-like"/>
    <property type="match status" value="1"/>
</dbReference>
<feature type="non-terminal residue" evidence="12">
    <location>
        <position position="517"/>
    </location>
</feature>
<dbReference type="PANTHER" id="PTHR42837:SF2">
    <property type="entry name" value="MEMBRANE METALLOPROTEASE ARASP2, CHLOROPLASTIC-RELATED"/>
    <property type="match status" value="1"/>
</dbReference>
<evidence type="ECO:0000256" key="1">
    <source>
        <dbReference type="ARBA" id="ARBA00001947"/>
    </source>
</evidence>
<dbReference type="EMBL" id="UOGK01000196">
    <property type="protein sequence ID" value="VAX39095.1"/>
    <property type="molecule type" value="Genomic_DNA"/>
</dbReference>
<evidence type="ECO:0000256" key="6">
    <source>
        <dbReference type="ARBA" id="ARBA00022833"/>
    </source>
</evidence>
<dbReference type="GO" id="GO:0004222">
    <property type="term" value="F:metalloendopeptidase activity"/>
    <property type="evidence" value="ECO:0007669"/>
    <property type="project" value="InterPro"/>
</dbReference>
<reference evidence="12" key="1">
    <citation type="submission" date="2018-06" db="EMBL/GenBank/DDBJ databases">
        <authorList>
            <person name="Zhirakovskaya E."/>
        </authorList>
    </citation>
    <scope>NUCLEOTIDE SEQUENCE</scope>
</reference>
<dbReference type="Pfam" id="PF02163">
    <property type="entry name" value="Peptidase_M50"/>
    <property type="match status" value="1"/>
</dbReference>
<dbReference type="PANTHER" id="PTHR42837">
    <property type="entry name" value="REGULATOR OF SIGMA-E PROTEASE RSEP"/>
    <property type="match status" value="1"/>
</dbReference>
<proteinExistence type="predicted"/>
<protein>
    <recommendedName>
        <fullName evidence="11">Peptidase M50 domain-containing protein</fullName>
    </recommendedName>
</protein>
<keyword evidence="6" id="KW-0862">Zinc</keyword>
<feature type="non-terminal residue" evidence="12">
    <location>
        <position position="1"/>
    </location>
</feature>
<keyword evidence="7 10" id="KW-1133">Transmembrane helix</keyword>
<evidence type="ECO:0000256" key="2">
    <source>
        <dbReference type="ARBA" id="ARBA00004141"/>
    </source>
</evidence>
<dbReference type="InterPro" id="IPR008915">
    <property type="entry name" value="Peptidase_M50"/>
</dbReference>
<feature type="domain" description="Peptidase M50" evidence="11">
    <location>
        <begin position="53"/>
        <end position="190"/>
    </location>
</feature>
<gene>
    <name evidence="12" type="ORF">MNBD_PLANCTO03-124</name>
</gene>
<comment type="subcellular location">
    <subcellularLocation>
        <location evidence="2">Membrane</location>
        <topology evidence="2">Multi-pass membrane protein</topology>
    </subcellularLocation>
</comment>
<dbReference type="GO" id="GO:0006508">
    <property type="term" value="P:proteolysis"/>
    <property type="evidence" value="ECO:0007669"/>
    <property type="project" value="UniProtKB-KW"/>
</dbReference>